<dbReference type="Pfam" id="PF00024">
    <property type="entry name" value="PAN_1"/>
    <property type="match status" value="1"/>
</dbReference>
<keyword evidence="1" id="KW-0732">Signal</keyword>
<gene>
    <name evidence="3" type="ORF">V1264_015206</name>
</gene>
<dbReference type="SUPFAM" id="SSF57414">
    <property type="entry name" value="Hairpin loop containing domain-like"/>
    <property type="match status" value="1"/>
</dbReference>
<dbReference type="Proteomes" id="UP001374579">
    <property type="component" value="Unassembled WGS sequence"/>
</dbReference>
<feature type="chain" id="PRO_5042906568" description="Apple domain-containing protein" evidence="1">
    <location>
        <begin position="23"/>
        <end position="238"/>
    </location>
</feature>
<feature type="domain" description="Apple" evidence="2">
    <location>
        <begin position="153"/>
        <end position="237"/>
    </location>
</feature>
<protein>
    <recommendedName>
        <fullName evidence="2">Apple domain-containing protein</fullName>
    </recommendedName>
</protein>
<organism evidence="3 4">
    <name type="scientific">Littorina saxatilis</name>
    <dbReference type="NCBI Taxonomy" id="31220"/>
    <lineage>
        <taxon>Eukaryota</taxon>
        <taxon>Metazoa</taxon>
        <taxon>Spiralia</taxon>
        <taxon>Lophotrochozoa</taxon>
        <taxon>Mollusca</taxon>
        <taxon>Gastropoda</taxon>
        <taxon>Caenogastropoda</taxon>
        <taxon>Littorinimorpha</taxon>
        <taxon>Littorinoidea</taxon>
        <taxon>Littorinidae</taxon>
        <taxon>Littorina</taxon>
    </lineage>
</organism>
<reference evidence="3 4" key="1">
    <citation type="submission" date="2024-02" db="EMBL/GenBank/DDBJ databases">
        <title>Chromosome-scale genome assembly of the rough periwinkle Littorina saxatilis.</title>
        <authorList>
            <person name="De Jode A."/>
            <person name="Faria R."/>
            <person name="Formenti G."/>
            <person name="Sims Y."/>
            <person name="Smith T.P."/>
            <person name="Tracey A."/>
            <person name="Wood J.M.D."/>
            <person name="Zagrodzka Z.B."/>
            <person name="Johannesson K."/>
            <person name="Butlin R.K."/>
            <person name="Leder E.H."/>
        </authorList>
    </citation>
    <scope>NUCLEOTIDE SEQUENCE [LARGE SCALE GENOMIC DNA]</scope>
    <source>
        <strain evidence="3">Snail1</strain>
        <tissue evidence="3">Muscle</tissue>
    </source>
</reference>
<dbReference type="AlphaFoldDB" id="A0AAN9GHS6"/>
<evidence type="ECO:0000259" key="2">
    <source>
        <dbReference type="PROSITE" id="PS50948"/>
    </source>
</evidence>
<evidence type="ECO:0000256" key="1">
    <source>
        <dbReference type="SAM" id="SignalP"/>
    </source>
</evidence>
<feature type="signal peptide" evidence="1">
    <location>
        <begin position="1"/>
        <end position="22"/>
    </location>
</feature>
<accession>A0AAN9GHS6</accession>
<comment type="caution">
    <text evidence="3">The sequence shown here is derived from an EMBL/GenBank/DDBJ whole genome shotgun (WGS) entry which is preliminary data.</text>
</comment>
<dbReference type="InterPro" id="IPR003609">
    <property type="entry name" value="Pan_app"/>
</dbReference>
<dbReference type="Gene3D" id="3.50.4.10">
    <property type="entry name" value="Hepatocyte Growth Factor"/>
    <property type="match status" value="1"/>
</dbReference>
<evidence type="ECO:0000313" key="3">
    <source>
        <dbReference type="EMBL" id="KAK7107255.1"/>
    </source>
</evidence>
<proteinExistence type="predicted"/>
<name>A0AAN9GHS6_9CAEN</name>
<dbReference type="PROSITE" id="PS50948">
    <property type="entry name" value="PAN"/>
    <property type="match status" value="1"/>
</dbReference>
<sequence length="238" mass="26257">MLLVGTLLTALFIYLPMQLVKTEVNSKVFAQQPGTSGVLFTEYTLFSSQEVAKGACASRCLRNALCLSFTFTGVVQPGNCQGHSKIMKFSDVKVAEVGAQTYAVREAEEWWEKSCSTAADCGINAYVICRRNVCVCPPGYYYSEGLNQCVSDCPVSSLTPNFVQYHEAGIASHNIVHVYGDAATCMKACVQSTSFYCLNVEYIPADTRCYLGDATEVNYPGIWIENEPGWIIYQRNCQ</sequence>
<keyword evidence="4" id="KW-1185">Reference proteome</keyword>
<evidence type="ECO:0000313" key="4">
    <source>
        <dbReference type="Proteomes" id="UP001374579"/>
    </source>
</evidence>
<dbReference type="EMBL" id="JBAMIC010000004">
    <property type="protein sequence ID" value="KAK7107255.1"/>
    <property type="molecule type" value="Genomic_DNA"/>
</dbReference>